<sequence>MLVNVFNDLSLFFFFSEGITTKTSMEVWYVDPPNLAVGGVFRWVILSQAQDLWHHWTALYNIRPLSLSNINRGH</sequence>
<dbReference type="Proteomes" id="UP000237347">
    <property type="component" value="Unassembled WGS sequence"/>
</dbReference>
<gene>
    <name evidence="1" type="ORF">CFP56_007693</name>
</gene>
<reference evidence="1 2" key="1">
    <citation type="journal article" date="2018" name="Sci. Data">
        <title>The draft genome sequence of cork oak.</title>
        <authorList>
            <person name="Ramos A.M."/>
            <person name="Usie A."/>
            <person name="Barbosa P."/>
            <person name="Barros P.M."/>
            <person name="Capote T."/>
            <person name="Chaves I."/>
            <person name="Simoes F."/>
            <person name="Abreu I."/>
            <person name="Carrasquinho I."/>
            <person name="Faro C."/>
            <person name="Guimaraes J.B."/>
            <person name="Mendonca D."/>
            <person name="Nobrega F."/>
            <person name="Rodrigues L."/>
            <person name="Saibo N.J.M."/>
            <person name="Varela M.C."/>
            <person name="Egas C."/>
            <person name="Matos J."/>
            <person name="Miguel C.M."/>
            <person name="Oliveira M.M."/>
            <person name="Ricardo C.P."/>
            <person name="Goncalves S."/>
        </authorList>
    </citation>
    <scope>NUCLEOTIDE SEQUENCE [LARGE SCALE GENOMIC DNA]</scope>
    <source>
        <strain evidence="2">cv. HL8</strain>
    </source>
</reference>
<protein>
    <submittedName>
        <fullName evidence="1">Uncharacterized protein</fullName>
    </submittedName>
</protein>
<accession>A0AAW0L839</accession>
<organism evidence="1 2">
    <name type="scientific">Quercus suber</name>
    <name type="common">Cork oak</name>
    <dbReference type="NCBI Taxonomy" id="58331"/>
    <lineage>
        <taxon>Eukaryota</taxon>
        <taxon>Viridiplantae</taxon>
        <taxon>Streptophyta</taxon>
        <taxon>Embryophyta</taxon>
        <taxon>Tracheophyta</taxon>
        <taxon>Spermatophyta</taxon>
        <taxon>Magnoliopsida</taxon>
        <taxon>eudicotyledons</taxon>
        <taxon>Gunneridae</taxon>
        <taxon>Pentapetalae</taxon>
        <taxon>rosids</taxon>
        <taxon>fabids</taxon>
        <taxon>Fagales</taxon>
        <taxon>Fagaceae</taxon>
        <taxon>Quercus</taxon>
    </lineage>
</organism>
<evidence type="ECO:0000313" key="2">
    <source>
        <dbReference type="Proteomes" id="UP000237347"/>
    </source>
</evidence>
<name>A0AAW0L839_QUESU</name>
<dbReference type="EMBL" id="PKMF04000153">
    <property type="protein sequence ID" value="KAK7846613.1"/>
    <property type="molecule type" value="Genomic_DNA"/>
</dbReference>
<comment type="caution">
    <text evidence="1">The sequence shown here is derived from an EMBL/GenBank/DDBJ whole genome shotgun (WGS) entry which is preliminary data.</text>
</comment>
<keyword evidence="2" id="KW-1185">Reference proteome</keyword>
<evidence type="ECO:0000313" key="1">
    <source>
        <dbReference type="EMBL" id="KAK7846613.1"/>
    </source>
</evidence>
<dbReference type="AlphaFoldDB" id="A0AAW0L839"/>
<proteinExistence type="predicted"/>